<dbReference type="SMART" id="SM00493">
    <property type="entry name" value="TOPRIM"/>
    <property type="match status" value="1"/>
</dbReference>
<comment type="caution">
    <text evidence="16">The sequence shown here is derived from an EMBL/GenBank/DDBJ whole genome shotgun (WGS) entry which is preliminary data.</text>
</comment>
<keyword evidence="7 12" id="KW-0863">Zinc-finger</keyword>
<evidence type="ECO:0000313" key="17">
    <source>
        <dbReference type="Proteomes" id="UP000245998"/>
    </source>
</evidence>
<dbReference type="InterPro" id="IPR030846">
    <property type="entry name" value="DnaG_bac"/>
</dbReference>
<keyword evidence="10 12" id="KW-0238">DNA-binding</keyword>
<keyword evidence="4 12" id="KW-0548">Nucleotidyltransferase</keyword>
<dbReference type="OrthoDB" id="9803773at2"/>
<dbReference type="PROSITE" id="PS50880">
    <property type="entry name" value="TOPRIM"/>
    <property type="match status" value="1"/>
</dbReference>
<proteinExistence type="inferred from homology"/>
<dbReference type="InterPro" id="IPR013264">
    <property type="entry name" value="DNAG_N"/>
</dbReference>
<dbReference type="InterPro" id="IPR050219">
    <property type="entry name" value="DnaG_primase"/>
</dbReference>
<protein>
    <recommendedName>
        <fullName evidence="12 13">DNA primase</fullName>
        <ecNumber evidence="12">2.7.7.101</ecNumber>
    </recommendedName>
</protein>
<feature type="domain" description="Toprim" evidence="15">
    <location>
        <begin position="262"/>
        <end position="343"/>
    </location>
</feature>
<evidence type="ECO:0000313" key="16">
    <source>
        <dbReference type="EMBL" id="PWA12546.1"/>
    </source>
</evidence>
<dbReference type="EC" id="2.7.7.101" evidence="12"/>
<dbReference type="Gene3D" id="1.10.860.10">
    <property type="entry name" value="DNAb Helicase, Chain A"/>
    <property type="match status" value="1"/>
</dbReference>
<evidence type="ECO:0000256" key="4">
    <source>
        <dbReference type="ARBA" id="ARBA00022695"/>
    </source>
</evidence>
<keyword evidence="3 12" id="KW-0808">Transferase</keyword>
<dbReference type="InterPro" id="IPR036977">
    <property type="entry name" value="DNA_primase_Znf_CHC2"/>
</dbReference>
<dbReference type="EMBL" id="QCZG01000008">
    <property type="protein sequence ID" value="PWA12546.1"/>
    <property type="molecule type" value="Genomic_DNA"/>
</dbReference>
<name>A0A2U1K4W2_9BACI</name>
<sequence>MGNRIPEETIEKIRRTVDIVDIVSEYIPLKKQGRNYFGLCPFHGEKTPSFSVAPDKQIFHCFGCKAGGNVYTFLMDIEGWSFLEAVHHLAEKAGIDVPKNVDSQAPAGGNSKHLDTMKKMHGLLAKLYHYCLTETDFGKDALAYLDKRGIAKNTIETFQIGFSPDSWEFSTSFLARRGFSLDDAEKAGLLSKRNFDGKLFDRFRNRIMFPIQNAKGETIAFGARILGKGEPKYLNSPETPIFNKSKTLYGLHLARSSIRSKRQAVLFEGYIDVISAWKAGVTNAVATLGTSLTEEQAKQIRRTAETVVVCYDSDEAGVSAALRASEVLESAGCYVKIAKMPDGYDPDDYIQTYGPKKFLGEVIAQASTQMSFKMETLRRGKNLLDEGERIRYVEEVLQEISRLPKAVERDHYLRQLADEFSLSLDALKKQQFQYYLQSKRKMDKDFNMRNAKSEKSLAANRLLPAYQNAERLLLAHMMKSDEVAYKVREAIGGSFNVEAHSALAAYIYAFYEKGYLPNVSALLETIDDKQVLQTASELAIIELNDELSDEELQDYIHSVETYPKWLSIKEKVKEKNEAERRNDFIAAAQIAKEIIEMKKALKMDKHGLP</sequence>
<comment type="catalytic activity">
    <reaction evidence="12">
        <text>ssDNA + n NTP = ssDNA/pppN(pN)n-1 hybrid + (n-1) diphosphate.</text>
        <dbReference type="EC" id="2.7.7.101"/>
    </reaction>
</comment>
<keyword evidence="2 12" id="KW-0639">Primosome</keyword>
<dbReference type="GO" id="GO:0003899">
    <property type="term" value="F:DNA-directed RNA polymerase activity"/>
    <property type="evidence" value="ECO:0007669"/>
    <property type="project" value="UniProtKB-UniRule"/>
</dbReference>
<dbReference type="Gene3D" id="3.90.580.10">
    <property type="entry name" value="Zinc finger, CHC2-type domain"/>
    <property type="match status" value="1"/>
</dbReference>
<evidence type="ECO:0000256" key="1">
    <source>
        <dbReference type="ARBA" id="ARBA00022478"/>
    </source>
</evidence>
<dbReference type="SMART" id="SM00400">
    <property type="entry name" value="ZnF_CHCC"/>
    <property type="match status" value="1"/>
</dbReference>
<evidence type="ECO:0000256" key="8">
    <source>
        <dbReference type="ARBA" id="ARBA00022833"/>
    </source>
</evidence>
<gene>
    <name evidence="12" type="primary">dnaG</name>
    <name evidence="16" type="ORF">DCC39_05430</name>
</gene>
<dbReference type="SUPFAM" id="SSF57783">
    <property type="entry name" value="Zinc beta-ribbon"/>
    <property type="match status" value="1"/>
</dbReference>
<evidence type="ECO:0000256" key="6">
    <source>
        <dbReference type="ARBA" id="ARBA00022723"/>
    </source>
</evidence>
<evidence type="ECO:0000256" key="7">
    <source>
        <dbReference type="ARBA" id="ARBA00022771"/>
    </source>
</evidence>
<dbReference type="FunFam" id="3.90.980.10:FF:000001">
    <property type="entry name" value="DNA primase"/>
    <property type="match status" value="1"/>
</dbReference>
<evidence type="ECO:0000256" key="11">
    <source>
        <dbReference type="ARBA" id="ARBA00023163"/>
    </source>
</evidence>
<dbReference type="Gene3D" id="6.10.140.360">
    <property type="match status" value="1"/>
</dbReference>
<dbReference type="GO" id="GO:0005737">
    <property type="term" value="C:cytoplasm"/>
    <property type="evidence" value="ECO:0007669"/>
    <property type="project" value="TreeGrafter"/>
</dbReference>
<evidence type="ECO:0000256" key="13">
    <source>
        <dbReference type="PIRNR" id="PIRNR002811"/>
    </source>
</evidence>
<dbReference type="InterPro" id="IPR036185">
    <property type="entry name" value="DNA_heli_DnaB-like_N_sf"/>
</dbReference>
<dbReference type="AlphaFoldDB" id="A0A2U1K4W2"/>
<dbReference type="CDD" id="cd03364">
    <property type="entry name" value="TOPRIM_DnaG_primases"/>
    <property type="match status" value="1"/>
</dbReference>
<evidence type="ECO:0000256" key="12">
    <source>
        <dbReference type="HAMAP-Rule" id="MF_00974"/>
    </source>
</evidence>
<dbReference type="PANTHER" id="PTHR30313:SF2">
    <property type="entry name" value="DNA PRIMASE"/>
    <property type="match status" value="1"/>
</dbReference>
<dbReference type="Gene3D" id="3.90.980.10">
    <property type="entry name" value="DNA primase, catalytic core, N-terminal domain"/>
    <property type="match status" value="1"/>
</dbReference>
<keyword evidence="5 12" id="KW-0235">DNA replication</keyword>
<dbReference type="GO" id="GO:0000428">
    <property type="term" value="C:DNA-directed RNA polymerase complex"/>
    <property type="evidence" value="ECO:0007669"/>
    <property type="project" value="UniProtKB-KW"/>
</dbReference>
<comment type="similarity">
    <text evidence="12 13">Belongs to the DnaG primase family.</text>
</comment>
<dbReference type="InterPro" id="IPR002694">
    <property type="entry name" value="Znf_CHC2"/>
</dbReference>
<evidence type="ECO:0000259" key="15">
    <source>
        <dbReference type="PROSITE" id="PS50880"/>
    </source>
</evidence>
<dbReference type="Proteomes" id="UP000245998">
    <property type="component" value="Unassembled WGS sequence"/>
</dbReference>
<dbReference type="PIRSF" id="PIRSF002811">
    <property type="entry name" value="DnaG"/>
    <property type="match status" value="1"/>
</dbReference>
<comment type="subunit">
    <text evidence="12">Monomer. Interacts with DnaB.</text>
</comment>
<evidence type="ECO:0000256" key="9">
    <source>
        <dbReference type="ARBA" id="ARBA00022842"/>
    </source>
</evidence>
<dbReference type="InterPro" id="IPR006171">
    <property type="entry name" value="TOPRIM_dom"/>
</dbReference>
<dbReference type="SUPFAM" id="SSF56731">
    <property type="entry name" value="DNA primase core"/>
    <property type="match status" value="1"/>
</dbReference>
<dbReference type="InterPro" id="IPR037068">
    <property type="entry name" value="DNA_primase_core_N_sf"/>
</dbReference>
<dbReference type="Pfam" id="PF08275">
    <property type="entry name" value="DNAG_N"/>
    <property type="match status" value="1"/>
</dbReference>
<evidence type="ECO:0000256" key="14">
    <source>
        <dbReference type="PIRSR" id="PIRSR002811-1"/>
    </source>
</evidence>
<accession>A0A2U1K4W2</accession>
<keyword evidence="17" id="KW-1185">Reference proteome</keyword>
<dbReference type="GO" id="GO:1990077">
    <property type="term" value="C:primosome complex"/>
    <property type="evidence" value="ECO:0007669"/>
    <property type="project" value="UniProtKB-KW"/>
</dbReference>
<dbReference type="FunFam" id="3.90.580.10:FF:000001">
    <property type="entry name" value="DNA primase"/>
    <property type="match status" value="1"/>
</dbReference>
<keyword evidence="1 12" id="KW-0240">DNA-directed RNA polymerase</keyword>
<dbReference type="GO" id="GO:0003677">
    <property type="term" value="F:DNA binding"/>
    <property type="evidence" value="ECO:0007669"/>
    <property type="project" value="UniProtKB-KW"/>
</dbReference>
<dbReference type="HAMAP" id="MF_00974">
    <property type="entry name" value="DNA_primase_DnaG"/>
    <property type="match status" value="1"/>
</dbReference>
<organism evidence="16 17">
    <name type="scientific">Pueribacillus theae</name>
    <dbReference type="NCBI Taxonomy" id="2171751"/>
    <lineage>
        <taxon>Bacteria</taxon>
        <taxon>Bacillati</taxon>
        <taxon>Bacillota</taxon>
        <taxon>Bacilli</taxon>
        <taxon>Bacillales</taxon>
        <taxon>Bacillaceae</taxon>
        <taxon>Pueribacillus</taxon>
    </lineage>
</organism>
<dbReference type="Pfam" id="PF01807">
    <property type="entry name" value="Zn_ribbon_DnaG"/>
    <property type="match status" value="1"/>
</dbReference>
<dbReference type="GO" id="GO:0006269">
    <property type="term" value="P:DNA replication, synthesis of primer"/>
    <property type="evidence" value="ECO:0007669"/>
    <property type="project" value="UniProtKB-UniRule"/>
</dbReference>
<evidence type="ECO:0000256" key="3">
    <source>
        <dbReference type="ARBA" id="ARBA00022679"/>
    </source>
</evidence>
<dbReference type="PANTHER" id="PTHR30313">
    <property type="entry name" value="DNA PRIMASE"/>
    <property type="match status" value="1"/>
</dbReference>
<dbReference type="Pfam" id="PF10410">
    <property type="entry name" value="DnaB_bind"/>
    <property type="match status" value="1"/>
</dbReference>
<keyword evidence="6 12" id="KW-0479">Metal-binding</keyword>
<keyword evidence="9" id="KW-0460">Magnesium</keyword>
<reference evidence="16 17" key="1">
    <citation type="submission" date="2018-04" db="EMBL/GenBank/DDBJ databases">
        <title>Camelliibacillus theae gen. nov., sp. nov., isolated from Pu'er tea.</title>
        <authorList>
            <person name="Niu L."/>
        </authorList>
    </citation>
    <scope>NUCLEOTIDE SEQUENCE [LARGE SCALE GENOMIC DNA]</scope>
    <source>
        <strain evidence="16 17">T8</strain>
    </source>
</reference>
<dbReference type="Pfam" id="PF13155">
    <property type="entry name" value="Toprim_2"/>
    <property type="match status" value="1"/>
</dbReference>
<evidence type="ECO:0000256" key="2">
    <source>
        <dbReference type="ARBA" id="ARBA00022515"/>
    </source>
</evidence>
<keyword evidence="8 12" id="KW-0862">Zinc</keyword>
<keyword evidence="11 12" id="KW-0804">Transcription</keyword>
<dbReference type="SUPFAM" id="SSF48024">
    <property type="entry name" value="N-terminal domain of DnaB helicase"/>
    <property type="match status" value="1"/>
</dbReference>
<evidence type="ECO:0000256" key="5">
    <source>
        <dbReference type="ARBA" id="ARBA00022705"/>
    </source>
</evidence>
<comment type="function">
    <text evidence="12 13">RNA polymerase that catalyzes the synthesis of short RNA molecules used as primers for DNA polymerase during DNA replication.</text>
</comment>
<dbReference type="InterPro" id="IPR019475">
    <property type="entry name" value="DNA_primase_DnaB-bd"/>
</dbReference>
<feature type="zinc finger region" description="CHC2-type" evidence="12 14">
    <location>
        <begin position="40"/>
        <end position="64"/>
    </location>
</feature>
<dbReference type="InterPro" id="IPR016136">
    <property type="entry name" value="DNA_helicase_N/primase_C"/>
</dbReference>
<dbReference type="RefSeq" id="WP_116553962.1">
    <property type="nucleotide sequence ID" value="NZ_QCZG01000008.1"/>
</dbReference>
<dbReference type="NCBIfam" id="TIGR01391">
    <property type="entry name" value="dnaG"/>
    <property type="match status" value="1"/>
</dbReference>
<comment type="cofactor">
    <cofactor evidence="12 13 14">
        <name>Zn(2+)</name>
        <dbReference type="ChEBI" id="CHEBI:29105"/>
    </cofactor>
    <text evidence="12 13 14">Binds 1 zinc ion per monomer.</text>
</comment>
<dbReference type="InterPro" id="IPR006295">
    <property type="entry name" value="DNA_primase_DnaG"/>
</dbReference>
<evidence type="ECO:0000256" key="10">
    <source>
        <dbReference type="ARBA" id="ARBA00023125"/>
    </source>
</evidence>
<dbReference type="InterPro" id="IPR034151">
    <property type="entry name" value="TOPRIM_DnaG_bac"/>
</dbReference>
<dbReference type="GO" id="GO:0005524">
    <property type="term" value="F:ATP binding"/>
    <property type="evidence" value="ECO:0007669"/>
    <property type="project" value="InterPro"/>
</dbReference>
<comment type="domain">
    <text evidence="12">Contains an N-terminal zinc-binding domain, a central core domain that contains the primase activity, and a C-terminal DnaB-binding domain.</text>
</comment>
<dbReference type="GO" id="GO:0008270">
    <property type="term" value="F:zinc ion binding"/>
    <property type="evidence" value="ECO:0007669"/>
    <property type="project" value="UniProtKB-UniRule"/>
</dbReference>
<dbReference type="GO" id="GO:0003678">
    <property type="term" value="F:DNA helicase activity"/>
    <property type="evidence" value="ECO:0007669"/>
    <property type="project" value="InterPro"/>
</dbReference>
<dbReference type="Gene3D" id="3.40.1360.10">
    <property type="match status" value="1"/>
</dbReference>